<evidence type="ECO:0000256" key="14">
    <source>
        <dbReference type="SAM" id="MobiDB-lite"/>
    </source>
</evidence>
<evidence type="ECO:0000313" key="17">
    <source>
        <dbReference type="Proteomes" id="UP000050795"/>
    </source>
</evidence>
<dbReference type="InterPro" id="IPR013087">
    <property type="entry name" value="Znf_C2H2_type"/>
</dbReference>
<keyword evidence="17" id="KW-1185">Reference proteome</keyword>
<feature type="domain" description="C2H2-type" evidence="16">
    <location>
        <begin position="72"/>
        <end position="101"/>
    </location>
</feature>
<feature type="domain" description="Homeobox" evidence="15">
    <location>
        <begin position="1496"/>
        <end position="1556"/>
    </location>
</feature>
<feature type="DNA-binding region" description="Homeobox" evidence="12">
    <location>
        <begin position="1985"/>
        <end position="2044"/>
    </location>
</feature>
<evidence type="ECO:0000256" key="6">
    <source>
        <dbReference type="ARBA" id="ARBA00023015"/>
    </source>
</evidence>
<feature type="compositionally biased region" description="Low complexity" evidence="14">
    <location>
        <begin position="1780"/>
        <end position="1794"/>
    </location>
</feature>
<dbReference type="Proteomes" id="UP000050795">
    <property type="component" value="Unassembled WGS sequence"/>
</dbReference>
<feature type="compositionally biased region" description="Low complexity" evidence="14">
    <location>
        <begin position="1626"/>
        <end position="1642"/>
    </location>
</feature>
<feature type="region of interest" description="Disordered" evidence="14">
    <location>
        <begin position="502"/>
        <end position="524"/>
    </location>
</feature>
<dbReference type="FunFam" id="1.10.10.60:FF:000064">
    <property type="entry name" value="Zinc finger homeobox protein 4"/>
    <property type="match status" value="1"/>
</dbReference>
<dbReference type="SMART" id="SM00451">
    <property type="entry name" value="ZnF_U1"/>
    <property type="match status" value="3"/>
</dbReference>
<protein>
    <recommendedName>
        <fullName evidence="19">Homeobox domain-containing protein</fullName>
    </recommendedName>
</protein>
<keyword evidence="5" id="KW-0862">Zinc</keyword>
<dbReference type="FunFam" id="3.30.160.60:FF:000081">
    <property type="entry name" value="Zinc finger homeobox protein 4"/>
    <property type="match status" value="1"/>
</dbReference>
<feature type="region of interest" description="Disordered" evidence="14">
    <location>
        <begin position="1484"/>
        <end position="1505"/>
    </location>
</feature>
<evidence type="ECO:0000256" key="4">
    <source>
        <dbReference type="ARBA" id="ARBA00022771"/>
    </source>
</evidence>
<dbReference type="SMART" id="SM00355">
    <property type="entry name" value="ZnF_C2H2"/>
    <property type="match status" value="3"/>
</dbReference>
<feature type="compositionally biased region" description="Low complexity" evidence="14">
    <location>
        <begin position="1078"/>
        <end position="1093"/>
    </location>
</feature>
<evidence type="ECO:0000256" key="3">
    <source>
        <dbReference type="ARBA" id="ARBA00022737"/>
    </source>
</evidence>
<keyword evidence="7 12" id="KW-0238">DNA-binding</keyword>
<evidence type="ECO:0000256" key="10">
    <source>
        <dbReference type="ARBA" id="ARBA00023242"/>
    </source>
</evidence>
<feature type="compositionally biased region" description="Polar residues" evidence="14">
    <location>
        <begin position="512"/>
        <end position="524"/>
    </location>
</feature>
<dbReference type="InterPro" id="IPR009057">
    <property type="entry name" value="Homeodomain-like_sf"/>
</dbReference>
<dbReference type="GO" id="GO:0005634">
    <property type="term" value="C:nucleus"/>
    <property type="evidence" value="ECO:0007669"/>
    <property type="project" value="UniProtKB-SubCell"/>
</dbReference>
<dbReference type="PANTHER" id="PTHR45891">
    <property type="entry name" value="ZINC FINGER HOMEOBOX PROTEIN"/>
    <property type="match status" value="1"/>
</dbReference>
<dbReference type="InterPro" id="IPR003604">
    <property type="entry name" value="Matrin/U1-like-C_Znf_C2H2"/>
</dbReference>
<evidence type="ECO:0000256" key="5">
    <source>
        <dbReference type="ARBA" id="ARBA00022833"/>
    </source>
</evidence>
<evidence type="ECO:0000256" key="11">
    <source>
        <dbReference type="PROSITE-ProRule" id="PRU00042"/>
    </source>
</evidence>
<feature type="region of interest" description="Disordered" evidence="14">
    <location>
        <begin position="1069"/>
        <end position="1093"/>
    </location>
</feature>
<dbReference type="GO" id="GO:0008270">
    <property type="term" value="F:zinc ion binding"/>
    <property type="evidence" value="ECO:0007669"/>
    <property type="project" value="UniProtKB-KW"/>
</dbReference>
<evidence type="ECO:0000256" key="1">
    <source>
        <dbReference type="ARBA" id="ARBA00004123"/>
    </source>
</evidence>
<keyword evidence="2" id="KW-0479">Metal-binding</keyword>
<keyword evidence="3" id="KW-0677">Repeat</keyword>
<dbReference type="InterPro" id="IPR001356">
    <property type="entry name" value="HD"/>
</dbReference>
<dbReference type="PROSITE" id="PS50071">
    <property type="entry name" value="HOMEOBOX_2"/>
    <property type="match status" value="2"/>
</dbReference>
<sequence>MNKTFPSLAFTKKAALYSSNRVKYTTMPKQHQQSQSSDTNTSSAGSCLYCITKTIHPRLGRGETYICGYKPYRCEICNYSTTTKGNLAIHQQSDKHLNNLQEHEQTLSQTIFNSVDNRSNHNGSTDYECHQQQQKQQNILHQSRQYLNSTSKKPSPVSDLNILTSHSLNDIRSVKALQQNTKLEHKSIVSLQNRSGNNETEENTKMNTTVGNLYEMNLSKNKDINNQFNCTSSSSSFTTSAALLNSFSLQHNLSLNTFTPSTLSYGNPTYNLTETSGHPLACQVCCTFTTNNLDTLIEHAERNRMPFDLDYVTNLITVHTNGFWFCKLCSYKSPLKANFQLHCKTEKHAQRLSFLVHVCEGGLWNQSRILSTLNIQGSQLLNGSNNNIQFSFSNRLNCNLSLSNTMNSLATHSNITGDGSTTNSNNNVKNNFNLTSSIQLYCIACDLYTTSVHKFRLHCQTVNHAGAVKTFTHLVNRRNYLWNTLASLSLFYVDLLKSLTNDDDNNDNTDNSENIQTNCDSSSPISQDVNKLNYQAKFSKVLLQLSSILTNLQVVYVFHKKHVPLTLPLPNFSSSSPSSSSSSSANINFLLSDKSQKYVNRFKTLTSALRHWHTGEHRKTVFQQQMSGEHNTLQHHQQHNASSESVYQFEEISDVYWQLGDMEGEIEELPTVITKILTPLIDDSMNKNFMKYNTSTNGFTTETFELSNPMCRTGVDSDMNSTKHLPNIASDNSDQERFQNKMETSEVLPIQYSKFNAVNNQYHKFDEIKQQMNNDEFRLLITEAIGQPNAIPQNSQLFKFNTYPSSSANIIPAGEVFQDGNLLTSFDNSEAILNNTNAYDSSVQSQEKCNKEVTRCHSEENNPEVQQRLPKKWFSFEKDKSRVLSDTDTFVTLTTTATVGPAICDWPIRPNSEPILKPTNHLYTECGIDLNKKNIYKAKTYQNLTDPTSGNQQFESSMTANAFLPPNRTIEGNVPPDCLYMSKDLHITDKWKNIDKYPLNSNMQHMSSNILLPNNSYALCGAPVTPMELFSQMTAHYKNISENFSYAQSMGLLVSSAASTTHTAHSTSINTSESITGSSPLHIHPSTHTSTPASTNLELKQQISSVHSPSNHKIMNLDEFFHEINVIPNLHSLLKKPLEIMLYGNISNMIQYNCSSENLFAFTLECIANYKSQYDDIYKKFNNIWFKLDHLNEVQLLKGNPCKYCRYVLENDNNNSSKSSVDYDNDQKKILRFILESSMELHKHLQHSTSSTDEGSTLPSDICVPELIGKLNTLFSNPALSNLFILWSEGNYRDMHQYKEVSSDALDSLSVNKKHFQSDNSKELTTHMDTNETELNDTDSPASFATEQKYIINNYPTADDTTGNDVGSTYDSNTPLFSSIIQSDQINLLNRDLETSLKNLSSKIISNSVCFDKCDVLSNYATNTTNNIVDNDVSDIDSKMHLPLADTSLNSIKDYNMNDSANLLHKLYLKAQQDQHKLFLQHGQQQNLEQQNPSGTSQKRSRTRLSENQLSILRSYFDISNSPSDEKIREICVKTGLQEKVVKHWFRNTLFKERQKNKDNPYNFAIPPSTSLNLEEYEKTGRIEVHSTMSMKAHNQQQQEQQKQQQFYSNGEQYNKQISDDSQYESNSSDVVTSSVSTTTQNHTTHLDSISYTKNSDKTCEDSYMMPAHSVNEYSNIKSPNSKIKQVNSTVKRSCEIELSSFTETDKMKSHNHHKRSRLNEDSNSLSMNDEMQESVLPTDEKDMIQNYKRNSRSTESSTENVDGDTHSFAIVDNSNNSQESTPSITSESSPSISEAPLSPRIPFVPDLDNPQSVIAALIRLGNHNQIQQQQPQYNQRQFIYDCENRLNNLWELPYLPSSVVPGLTNNNDMYTDTSKLHYHIAAIMNASMATSLSKFQTTSESNDAPLDLSSKTSLQTMINSEDDNICKTDLSSNEHNIHVVDNEVNSDCNAVTQDSFVSMPSLIQTERVSSVYHSTSTTSSSNGGRRNRTSITALQSRCMHSIYNYHKTPSVHECDRLGEIIGLSRRVVQVWFQNQRAKEKKMARVTSGQFGFSVNSSPTITEKLSPTDTNSMDSNYCHICSVSIQKSDLSNNSGFVNQQMTNNSSQSGSFVSHASFVDHLFSPIHLKKLIRWCTMDTS</sequence>
<dbReference type="CDD" id="cd00086">
    <property type="entry name" value="homeodomain"/>
    <property type="match status" value="2"/>
</dbReference>
<evidence type="ECO:0000256" key="12">
    <source>
        <dbReference type="PROSITE-ProRule" id="PRU00108"/>
    </source>
</evidence>
<feature type="compositionally biased region" description="Basic and acidic residues" evidence="14">
    <location>
        <begin position="1317"/>
        <end position="1330"/>
    </location>
</feature>
<dbReference type="Gene3D" id="1.10.10.60">
    <property type="entry name" value="Homeodomain-like"/>
    <property type="match status" value="2"/>
</dbReference>
<dbReference type="GO" id="GO:0000978">
    <property type="term" value="F:RNA polymerase II cis-regulatory region sequence-specific DNA binding"/>
    <property type="evidence" value="ECO:0007669"/>
    <property type="project" value="TreeGrafter"/>
</dbReference>
<keyword evidence="6" id="KW-0805">Transcription regulation</keyword>
<evidence type="ECO:0000256" key="8">
    <source>
        <dbReference type="ARBA" id="ARBA00023155"/>
    </source>
</evidence>
<feature type="region of interest" description="Disordered" evidence="14">
    <location>
        <begin position="1749"/>
        <end position="1801"/>
    </location>
</feature>
<organism evidence="17 18">
    <name type="scientific">Trichobilharzia regenti</name>
    <name type="common">Nasal bird schistosome</name>
    <dbReference type="NCBI Taxonomy" id="157069"/>
    <lineage>
        <taxon>Eukaryota</taxon>
        <taxon>Metazoa</taxon>
        <taxon>Spiralia</taxon>
        <taxon>Lophotrochozoa</taxon>
        <taxon>Platyhelminthes</taxon>
        <taxon>Trematoda</taxon>
        <taxon>Digenea</taxon>
        <taxon>Strigeidida</taxon>
        <taxon>Schistosomatoidea</taxon>
        <taxon>Schistosomatidae</taxon>
        <taxon>Trichobilharzia</taxon>
    </lineage>
</organism>
<name>A0AA85KDA0_TRIRE</name>
<evidence type="ECO:0000256" key="2">
    <source>
        <dbReference type="ARBA" id="ARBA00022723"/>
    </source>
</evidence>
<dbReference type="PANTHER" id="PTHR45891:SF3">
    <property type="entry name" value="ZINC FINGER PROTEIN 2"/>
    <property type="match status" value="1"/>
</dbReference>
<accession>A0AA85KDA0</accession>
<dbReference type="InterPro" id="IPR051968">
    <property type="entry name" value="ZnFinger_Homeobox_TR"/>
</dbReference>
<feature type="region of interest" description="Disordered" evidence="14">
    <location>
        <begin position="115"/>
        <end position="135"/>
    </location>
</feature>
<comment type="subcellular location">
    <subcellularLocation>
        <location evidence="1 12 13">Nucleus</location>
    </subcellularLocation>
</comment>
<reference evidence="18" key="2">
    <citation type="submission" date="2023-11" db="UniProtKB">
        <authorList>
            <consortium name="WormBaseParasite"/>
        </authorList>
    </citation>
    <scope>IDENTIFICATION</scope>
</reference>
<evidence type="ECO:0000256" key="13">
    <source>
        <dbReference type="RuleBase" id="RU000682"/>
    </source>
</evidence>
<evidence type="ECO:0000256" key="9">
    <source>
        <dbReference type="ARBA" id="ARBA00023163"/>
    </source>
</evidence>
<evidence type="ECO:0000256" key="7">
    <source>
        <dbReference type="ARBA" id="ARBA00023125"/>
    </source>
</evidence>
<keyword evidence="9" id="KW-0804">Transcription</keyword>
<keyword evidence="8 12" id="KW-0371">Homeobox</keyword>
<feature type="region of interest" description="Disordered" evidence="14">
    <location>
        <begin position="1618"/>
        <end position="1642"/>
    </location>
</feature>
<dbReference type="SMART" id="SM00389">
    <property type="entry name" value="HOX"/>
    <property type="match status" value="2"/>
</dbReference>
<keyword evidence="10 12" id="KW-0539">Nucleus</keyword>
<feature type="compositionally biased region" description="Polar residues" evidence="14">
    <location>
        <begin position="115"/>
        <end position="125"/>
    </location>
</feature>
<dbReference type="SUPFAM" id="SSF46689">
    <property type="entry name" value="Homeodomain-like"/>
    <property type="match status" value="2"/>
</dbReference>
<feature type="DNA-binding region" description="Homeobox" evidence="12">
    <location>
        <begin position="1498"/>
        <end position="1557"/>
    </location>
</feature>
<dbReference type="Gene3D" id="3.30.160.60">
    <property type="entry name" value="Classic Zinc Finger"/>
    <property type="match status" value="1"/>
</dbReference>
<keyword evidence="4 11" id="KW-0863">Zinc-finger</keyword>
<reference evidence="17" key="1">
    <citation type="submission" date="2022-06" db="EMBL/GenBank/DDBJ databases">
        <authorList>
            <person name="Berger JAMES D."/>
            <person name="Berger JAMES D."/>
        </authorList>
    </citation>
    <scope>NUCLEOTIDE SEQUENCE [LARGE SCALE GENOMIC DNA]</scope>
</reference>
<dbReference type="WBParaSite" id="TREG1_8250.1">
    <property type="protein sequence ID" value="TREG1_8250.1"/>
    <property type="gene ID" value="TREG1_8250"/>
</dbReference>
<evidence type="ECO:0008006" key="19">
    <source>
        <dbReference type="Google" id="ProtNLM"/>
    </source>
</evidence>
<evidence type="ECO:0000313" key="18">
    <source>
        <dbReference type="WBParaSite" id="TREG1_8250.1"/>
    </source>
</evidence>
<dbReference type="Pfam" id="PF00046">
    <property type="entry name" value="Homeodomain"/>
    <property type="match status" value="2"/>
</dbReference>
<dbReference type="PROSITE" id="PS50157">
    <property type="entry name" value="ZINC_FINGER_C2H2_2"/>
    <property type="match status" value="1"/>
</dbReference>
<feature type="domain" description="Homeobox" evidence="15">
    <location>
        <begin position="1983"/>
        <end position="2043"/>
    </location>
</feature>
<feature type="region of interest" description="Disordered" evidence="14">
    <location>
        <begin position="1706"/>
        <end position="1729"/>
    </location>
</feature>
<feature type="region of interest" description="Disordered" evidence="14">
    <location>
        <begin position="1317"/>
        <end position="1340"/>
    </location>
</feature>
<dbReference type="GO" id="GO:0000981">
    <property type="term" value="F:DNA-binding transcription factor activity, RNA polymerase II-specific"/>
    <property type="evidence" value="ECO:0007669"/>
    <property type="project" value="TreeGrafter"/>
</dbReference>
<proteinExistence type="predicted"/>
<evidence type="ECO:0000259" key="16">
    <source>
        <dbReference type="PROSITE" id="PS50157"/>
    </source>
</evidence>
<evidence type="ECO:0000259" key="15">
    <source>
        <dbReference type="PROSITE" id="PS50071"/>
    </source>
</evidence>